<dbReference type="Gene3D" id="3.30.70.270">
    <property type="match status" value="1"/>
</dbReference>
<dbReference type="EMBL" id="FNAV01000027">
    <property type="protein sequence ID" value="SDF53563.1"/>
    <property type="molecule type" value="Genomic_DNA"/>
</dbReference>
<evidence type="ECO:0000259" key="1">
    <source>
        <dbReference type="PROSITE" id="PS50883"/>
    </source>
</evidence>
<reference evidence="4" key="1">
    <citation type="submission" date="2016-10" db="EMBL/GenBank/DDBJ databases">
        <authorList>
            <person name="Varghese N."/>
            <person name="Submissions S."/>
        </authorList>
    </citation>
    <scope>NUCLEOTIDE SEQUENCE [LARGE SCALE GENOMIC DNA]</scope>
    <source>
        <strain evidence="4">DSM 10146</strain>
    </source>
</reference>
<dbReference type="SMART" id="SM00052">
    <property type="entry name" value="EAL"/>
    <property type="match status" value="1"/>
</dbReference>
<gene>
    <name evidence="3" type="ORF">SAMN04488105_12735</name>
</gene>
<dbReference type="InterPro" id="IPR000160">
    <property type="entry name" value="GGDEF_dom"/>
</dbReference>
<dbReference type="OrthoDB" id="9814202at2"/>
<dbReference type="AlphaFoldDB" id="A0A1G7LVU6"/>
<name>A0A1G7LVU6_9RHOB</name>
<dbReference type="InterPro" id="IPR035919">
    <property type="entry name" value="EAL_sf"/>
</dbReference>
<evidence type="ECO:0000313" key="4">
    <source>
        <dbReference type="Proteomes" id="UP000198994"/>
    </source>
</evidence>
<dbReference type="SMART" id="SM00267">
    <property type="entry name" value="GGDEF"/>
    <property type="match status" value="1"/>
</dbReference>
<dbReference type="Pfam" id="PF00563">
    <property type="entry name" value="EAL"/>
    <property type="match status" value="1"/>
</dbReference>
<dbReference type="InterPro" id="IPR029787">
    <property type="entry name" value="Nucleotide_cyclase"/>
</dbReference>
<feature type="domain" description="EAL" evidence="1">
    <location>
        <begin position="244"/>
        <end position="499"/>
    </location>
</feature>
<dbReference type="InterPro" id="IPR043128">
    <property type="entry name" value="Rev_trsase/Diguanyl_cyclase"/>
</dbReference>
<dbReference type="STRING" id="282683.SAMN04488105_12735"/>
<evidence type="ECO:0000259" key="2">
    <source>
        <dbReference type="PROSITE" id="PS50887"/>
    </source>
</evidence>
<dbReference type="Proteomes" id="UP000198994">
    <property type="component" value="Unassembled WGS sequence"/>
</dbReference>
<dbReference type="Gene3D" id="3.20.20.450">
    <property type="entry name" value="EAL domain"/>
    <property type="match status" value="1"/>
</dbReference>
<protein>
    <submittedName>
        <fullName evidence="3">Diguanylate cyclase/phosphodiesterase</fullName>
    </submittedName>
</protein>
<dbReference type="SUPFAM" id="SSF141868">
    <property type="entry name" value="EAL domain-like"/>
    <property type="match status" value="1"/>
</dbReference>
<proteinExistence type="predicted"/>
<accession>A0A1G7LVU6</accession>
<organism evidence="3 4">
    <name type="scientific">Salipiger thiooxidans</name>
    <dbReference type="NCBI Taxonomy" id="282683"/>
    <lineage>
        <taxon>Bacteria</taxon>
        <taxon>Pseudomonadati</taxon>
        <taxon>Pseudomonadota</taxon>
        <taxon>Alphaproteobacteria</taxon>
        <taxon>Rhodobacterales</taxon>
        <taxon>Roseobacteraceae</taxon>
        <taxon>Salipiger</taxon>
    </lineage>
</organism>
<dbReference type="CDD" id="cd01948">
    <property type="entry name" value="EAL"/>
    <property type="match status" value="1"/>
</dbReference>
<dbReference type="PANTHER" id="PTHR33121">
    <property type="entry name" value="CYCLIC DI-GMP PHOSPHODIESTERASE PDEF"/>
    <property type="match status" value="1"/>
</dbReference>
<dbReference type="PROSITE" id="PS50883">
    <property type="entry name" value="EAL"/>
    <property type="match status" value="1"/>
</dbReference>
<dbReference type="Pfam" id="PF00990">
    <property type="entry name" value="GGDEF"/>
    <property type="match status" value="1"/>
</dbReference>
<dbReference type="PROSITE" id="PS50887">
    <property type="entry name" value="GGDEF"/>
    <property type="match status" value="1"/>
</dbReference>
<sequence>MKARMLAGLIRRRGRLSKWLHGAHMLAFLPALTLAGFWIGGEMALIAIALGLPALYALSSDGTTGPLDPDRPLPDLVDGAAASDLADQMLARAGSSNLATACFMLEAEGLDSIRRRVGDDTVQDLRNMLLRRLRALMRRGDCAARIGDSRYLVLLSPSLRLDLEALLTLADRMQRALEEPVESDVGTHYLSVAIGFCGSSRLPGTPDGAQFVEAAQTALAEALSNSPSAIRAWSDSMRAERRARKSLLAEVERALAKGQIQPWFQPQLCTSTGRISGVEALARWLHPERGIVPPMEFLNALEESGQLDRLSEVMLQHSLTALRGWDATGIEIPRVSVNFSDVELRSPQLVERIKWELDRFNLPASRLGVEVLETVIAESPEGVVAKNITGLSRLGCQVDLDDFGTGHASITALRRFTVHRLKIDRSFVTRVDRDEEQRRMLAAVLGLADRLGLETVAEGVESVSEHALLAQLGCDHVQGFGIARPMPPDQLATWARAHAERVHAAQQIGRSAG</sequence>
<dbReference type="SUPFAM" id="SSF55073">
    <property type="entry name" value="Nucleotide cyclase"/>
    <property type="match status" value="1"/>
</dbReference>
<dbReference type="PANTHER" id="PTHR33121:SF70">
    <property type="entry name" value="SIGNALING PROTEIN YKOW"/>
    <property type="match status" value="1"/>
</dbReference>
<dbReference type="InterPro" id="IPR001633">
    <property type="entry name" value="EAL_dom"/>
</dbReference>
<feature type="domain" description="GGDEF" evidence="2">
    <location>
        <begin position="98"/>
        <end position="235"/>
    </location>
</feature>
<dbReference type="InterPro" id="IPR050706">
    <property type="entry name" value="Cyclic-di-GMP_PDE-like"/>
</dbReference>
<keyword evidence="4" id="KW-1185">Reference proteome</keyword>
<evidence type="ECO:0000313" key="3">
    <source>
        <dbReference type="EMBL" id="SDF53563.1"/>
    </source>
</evidence>
<dbReference type="GO" id="GO:0071111">
    <property type="term" value="F:cyclic-guanylate-specific phosphodiesterase activity"/>
    <property type="evidence" value="ECO:0007669"/>
    <property type="project" value="InterPro"/>
</dbReference>